<sequence>MVNLSRFSSSLSDSNSDPRIHCRYDRLIKLQAQVEGFSLLPQLKAGSVLSGRHGSVFRGRGLNFEELRHYQLGDDIRNLDWKVTMRTGKPHVRSYTEEKDRHVIICVDQRSSMFFSSVEVMKSVVAAEIAALIGWRVLKDSDRIGMAVCGCEGINWVRSRRSQADWLQRLQVLTQANQALNVASHDQVAVSFANLLAMLARLKLKNTTLVILSDWAGATEQDISHLKHLQRHNDVLGILIADPLEKSLPCHSASDSHWVVGDGQFQLNITNSQQLARVNQGLETQLLLKKEQLLKLMAMKSLPVIELDTSGQHIELFKRAIAGGR</sequence>
<organism evidence="2 3">
    <name type="scientific">Photobacterium indicum</name>
    <dbReference type="NCBI Taxonomy" id="81447"/>
    <lineage>
        <taxon>Bacteria</taxon>
        <taxon>Pseudomonadati</taxon>
        <taxon>Pseudomonadota</taxon>
        <taxon>Gammaproteobacteria</taxon>
        <taxon>Vibrionales</taxon>
        <taxon>Vibrionaceae</taxon>
        <taxon>Photobacterium</taxon>
    </lineage>
</organism>
<comment type="caution">
    <text evidence="2">The sequence shown here is derived from an EMBL/GenBank/DDBJ whole genome shotgun (WGS) entry which is preliminary data.</text>
</comment>
<reference evidence="2 3" key="1">
    <citation type="submission" date="2018-03" db="EMBL/GenBank/DDBJ databases">
        <title>Whole genome sequencing of Histamine producing bacteria.</title>
        <authorList>
            <person name="Butler K."/>
        </authorList>
    </citation>
    <scope>NUCLEOTIDE SEQUENCE [LARGE SCALE GENOMIC DNA]</scope>
    <source>
        <strain evidence="2 3">ATCC 19614</strain>
    </source>
</reference>
<dbReference type="RefSeq" id="WP_107252493.1">
    <property type="nucleotide sequence ID" value="NZ_PYOC01000001.1"/>
</dbReference>
<protein>
    <submittedName>
        <fullName evidence="2">DUF58 domain-containing protein</fullName>
    </submittedName>
</protein>
<dbReference type="PANTHER" id="PTHR33608:SF12">
    <property type="entry name" value="DUF58 DOMAIN-CONTAINING PROTEIN"/>
    <property type="match status" value="1"/>
</dbReference>
<dbReference type="InterPro" id="IPR002881">
    <property type="entry name" value="DUF58"/>
</dbReference>
<accession>A0A2T3LEU4</accession>
<dbReference type="SUPFAM" id="SSF53300">
    <property type="entry name" value="vWA-like"/>
    <property type="match status" value="1"/>
</dbReference>
<dbReference type="PANTHER" id="PTHR33608">
    <property type="entry name" value="BLL2464 PROTEIN"/>
    <property type="match status" value="1"/>
</dbReference>
<dbReference type="AlphaFoldDB" id="A0A2T3LEU4"/>
<dbReference type="Pfam" id="PF01882">
    <property type="entry name" value="DUF58"/>
    <property type="match status" value="1"/>
</dbReference>
<dbReference type="Proteomes" id="UP000241803">
    <property type="component" value="Unassembled WGS sequence"/>
</dbReference>
<evidence type="ECO:0000259" key="1">
    <source>
        <dbReference type="Pfam" id="PF01882"/>
    </source>
</evidence>
<gene>
    <name evidence="2" type="ORF">C9J47_04930</name>
</gene>
<dbReference type="EMBL" id="PYOC01000001">
    <property type="protein sequence ID" value="PSV49895.1"/>
    <property type="molecule type" value="Genomic_DNA"/>
</dbReference>
<dbReference type="InterPro" id="IPR036465">
    <property type="entry name" value="vWFA_dom_sf"/>
</dbReference>
<proteinExistence type="predicted"/>
<evidence type="ECO:0000313" key="3">
    <source>
        <dbReference type="Proteomes" id="UP000241803"/>
    </source>
</evidence>
<feature type="domain" description="DUF58" evidence="1">
    <location>
        <begin position="66"/>
        <end position="250"/>
    </location>
</feature>
<keyword evidence="3" id="KW-1185">Reference proteome</keyword>
<evidence type="ECO:0000313" key="2">
    <source>
        <dbReference type="EMBL" id="PSV49895.1"/>
    </source>
</evidence>
<name>A0A2T3LEU4_9GAMM</name>